<protein>
    <recommendedName>
        <fullName evidence="1">RNA-directed DNA polymerase</fullName>
        <ecNumber evidence="1">2.7.7.49</ecNumber>
    </recommendedName>
</protein>
<name>A0A8X6VYT9_TRICX</name>
<dbReference type="GO" id="GO:0006508">
    <property type="term" value="P:proteolysis"/>
    <property type="evidence" value="ECO:0007669"/>
    <property type="project" value="InterPro"/>
</dbReference>
<dbReference type="InterPro" id="IPR041588">
    <property type="entry name" value="Integrase_H2C2"/>
</dbReference>
<evidence type="ECO:0000313" key="7">
    <source>
        <dbReference type="Proteomes" id="UP000887159"/>
    </source>
</evidence>
<dbReference type="GO" id="GO:0003676">
    <property type="term" value="F:nucleic acid binding"/>
    <property type="evidence" value="ECO:0007669"/>
    <property type="project" value="InterPro"/>
</dbReference>
<dbReference type="GO" id="GO:0003964">
    <property type="term" value="F:RNA-directed DNA polymerase activity"/>
    <property type="evidence" value="ECO:0007669"/>
    <property type="project" value="UniProtKB-KW"/>
</dbReference>
<keyword evidence="3" id="KW-0548">Nucleotidyltransferase</keyword>
<accession>A0A8X6VYT9</accession>
<evidence type="ECO:0000256" key="4">
    <source>
        <dbReference type="ARBA" id="ARBA00022918"/>
    </source>
</evidence>
<dbReference type="GO" id="GO:0004190">
    <property type="term" value="F:aspartic-type endopeptidase activity"/>
    <property type="evidence" value="ECO:0007669"/>
    <property type="project" value="InterPro"/>
</dbReference>
<dbReference type="SUPFAM" id="SSF50630">
    <property type="entry name" value="Acid proteases"/>
    <property type="match status" value="1"/>
</dbReference>
<proteinExistence type="predicted"/>
<dbReference type="EC" id="2.7.7.49" evidence="1"/>
<gene>
    <name evidence="6" type="primary">X975_00807</name>
    <name evidence="6" type="ORF">TNCV_2691031</name>
</gene>
<evidence type="ECO:0000313" key="6">
    <source>
        <dbReference type="EMBL" id="GFY24912.1"/>
    </source>
</evidence>
<dbReference type="Proteomes" id="UP000887159">
    <property type="component" value="Unassembled WGS sequence"/>
</dbReference>
<dbReference type="Pfam" id="PF17921">
    <property type="entry name" value="Integrase_H2C2"/>
    <property type="match status" value="1"/>
</dbReference>
<dbReference type="EMBL" id="BMAU01021370">
    <property type="protein sequence ID" value="GFY24912.1"/>
    <property type="molecule type" value="Genomic_DNA"/>
</dbReference>
<dbReference type="InterPro" id="IPR036397">
    <property type="entry name" value="RNaseH_sf"/>
</dbReference>
<feature type="domain" description="Integrase zinc-binding" evidence="5">
    <location>
        <begin position="321"/>
        <end position="378"/>
    </location>
</feature>
<dbReference type="PROSITE" id="PS00141">
    <property type="entry name" value="ASP_PROTEASE"/>
    <property type="match status" value="1"/>
</dbReference>
<dbReference type="PANTHER" id="PTHR37984:SF15">
    <property type="entry name" value="INTEGRASE CATALYTIC DOMAIN-CONTAINING PROTEIN"/>
    <property type="match status" value="1"/>
</dbReference>
<dbReference type="InterPro" id="IPR012337">
    <property type="entry name" value="RNaseH-like_sf"/>
</dbReference>
<keyword evidence="7" id="KW-1185">Reference proteome</keyword>
<dbReference type="PANTHER" id="PTHR37984">
    <property type="entry name" value="PROTEIN CBG26694"/>
    <property type="match status" value="1"/>
</dbReference>
<evidence type="ECO:0000259" key="5">
    <source>
        <dbReference type="Pfam" id="PF17921"/>
    </source>
</evidence>
<sequence length="495" mass="55627">MFNASKGKSYDEPARAKWNDSEKRIFSGSWGKQPFGEKKTDKFSSRKNFDKGVDNKRFNLNKVSKERTELEDGTVTDRVDLLGKVIPRRAIEDKLSKLVKTSISVDGKLVHALVDSGTEITVIKKDLVPGISVEGASMIYLKGIFGPAVKCPLVYVPIGHATGDQVNVVHQQVLCALEEVLVEDVLLPPDVLDMLGGAQSEENSLAQSFQDLRVDSGNVDETEVSLGILPERENTGGFSKRNITSCRNVVGTLSTKDEEVTAEMDKGSMVADSFRSEQKCCAKLALAWRHAKEGKGNYYEVDGYLFHRDKILGESIGQLVIPKCRRTEVLRLAHTSVFSSHMDPKKTLERIKYSFFWEGLRADVKKFCDSCKECQLTRSVRIKDRSPITPVARPELPFQVVNMDLIGPIDPPISKGHKYILCLADQHTRWDEAMPVTSLSAKVLRWLEQFVVSRMVDTDILMQVWKNRVKQINFVLEWVRWVGSEIIPAKGKLEP</sequence>
<dbReference type="FunFam" id="1.10.340.70:FF:000001">
    <property type="entry name" value="Retrovirus-related Pol polyprotein from transposon gypsy-like Protein"/>
    <property type="match status" value="1"/>
</dbReference>
<dbReference type="InterPro" id="IPR001969">
    <property type="entry name" value="Aspartic_peptidase_AS"/>
</dbReference>
<evidence type="ECO:0000256" key="3">
    <source>
        <dbReference type="ARBA" id="ARBA00022695"/>
    </source>
</evidence>
<comment type="caution">
    <text evidence="6">The sequence shown here is derived from an EMBL/GenBank/DDBJ whole genome shotgun (WGS) entry which is preliminary data.</text>
</comment>
<dbReference type="InterPro" id="IPR021109">
    <property type="entry name" value="Peptidase_aspartic_dom_sf"/>
</dbReference>
<dbReference type="InterPro" id="IPR050951">
    <property type="entry name" value="Retrovirus_Pol_polyprotein"/>
</dbReference>
<reference evidence="6" key="1">
    <citation type="submission" date="2020-08" db="EMBL/GenBank/DDBJ databases">
        <title>Multicomponent nature underlies the extraordinary mechanical properties of spider dragline silk.</title>
        <authorList>
            <person name="Kono N."/>
            <person name="Nakamura H."/>
            <person name="Mori M."/>
            <person name="Yoshida Y."/>
            <person name="Ohtoshi R."/>
            <person name="Malay A.D."/>
            <person name="Moran D.A.P."/>
            <person name="Tomita M."/>
            <person name="Numata K."/>
            <person name="Arakawa K."/>
        </authorList>
    </citation>
    <scope>NUCLEOTIDE SEQUENCE</scope>
</reference>
<dbReference type="AlphaFoldDB" id="A0A8X6VYT9"/>
<dbReference type="Gene3D" id="1.10.340.70">
    <property type="match status" value="1"/>
</dbReference>
<evidence type="ECO:0000256" key="1">
    <source>
        <dbReference type="ARBA" id="ARBA00012493"/>
    </source>
</evidence>
<dbReference type="Gene3D" id="3.30.420.10">
    <property type="entry name" value="Ribonuclease H-like superfamily/Ribonuclease H"/>
    <property type="match status" value="1"/>
</dbReference>
<keyword evidence="4" id="KW-0695">RNA-directed DNA polymerase</keyword>
<keyword evidence="2" id="KW-0808">Transferase</keyword>
<evidence type="ECO:0000256" key="2">
    <source>
        <dbReference type="ARBA" id="ARBA00022679"/>
    </source>
</evidence>
<dbReference type="SUPFAM" id="SSF53098">
    <property type="entry name" value="Ribonuclease H-like"/>
    <property type="match status" value="1"/>
</dbReference>
<organism evidence="6 7">
    <name type="scientific">Trichonephila clavipes</name>
    <name type="common">Golden silk orbweaver</name>
    <name type="synonym">Nephila clavipes</name>
    <dbReference type="NCBI Taxonomy" id="2585209"/>
    <lineage>
        <taxon>Eukaryota</taxon>
        <taxon>Metazoa</taxon>
        <taxon>Ecdysozoa</taxon>
        <taxon>Arthropoda</taxon>
        <taxon>Chelicerata</taxon>
        <taxon>Arachnida</taxon>
        <taxon>Araneae</taxon>
        <taxon>Araneomorphae</taxon>
        <taxon>Entelegynae</taxon>
        <taxon>Araneoidea</taxon>
        <taxon>Nephilidae</taxon>
        <taxon>Trichonephila</taxon>
    </lineage>
</organism>